<dbReference type="Pfam" id="PF13905">
    <property type="entry name" value="Thioredoxin_8"/>
    <property type="match status" value="1"/>
</dbReference>
<feature type="domain" description="Thioredoxin-like fold" evidence="1">
    <location>
        <begin position="40"/>
        <end position="140"/>
    </location>
</feature>
<dbReference type="Proteomes" id="UP001148018">
    <property type="component" value="Unassembled WGS sequence"/>
</dbReference>
<dbReference type="InterPro" id="IPR036249">
    <property type="entry name" value="Thioredoxin-like_sf"/>
</dbReference>
<dbReference type="OrthoDB" id="189920at2759"/>
<protein>
    <recommendedName>
        <fullName evidence="1">Thioredoxin-like fold domain-containing protein</fullName>
    </recommendedName>
</protein>
<comment type="caution">
    <text evidence="2">The sequence shown here is derived from an EMBL/GenBank/DDBJ whole genome shotgun (WGS) entry which is preliminary data.</text>
</comment>
<dbReference type="GO" id="GO:0005739">
    <property type="term" value="C:mitochondrion"/>
    <property type="evidence" value="ECO:0007669"/>
    <property type="project" value="TreeGrafter"/>
</dbReference>
<keyword evidence="3" id="KW-1185">Reference proteome</keyword>
<evidence type="ECO:0000313" key="3">
    <source>
        <dbReference type="Proteomes" id="UP001148018"/>
    </source>
</evidence>
<evidence type="ECO:0000313" key="2">
    <source>
        <dbReference type="EMBL" id="KAJ3615032.1"/>
    </source>
</evidence>
<reference evidence="2" key="1">
    <citation type="submission" date="2022-07" db="EMBL/GenBank/DDBJ databases">
        <title>Chromosome-level genome of Muraenolepis orangiensis.</title>
        <authorList>
            <person name="Kim J."/>
        </authorList>
    </citation>
    <scope>NUCLEOTIDE SEQUENCE</scope>
    <source>
        <strain evidence="2">KU_S4_2022</strain>
        <tissue evidence="2">Muscle</tissue>
    </source>
</reference>
<dbReference type="SUPFAM" id="SSF52833">
    <property type="entry name" value="Thioredoxin-like"/>
    <property type="match status" value="1"/>
</dbReference>
<sequence>MSGRVQGEKPSIVELREQMKNNFDQDQLNTDREITGTLENRVLLLFFARAGCEECREFVPVLNDFFKRLKDPFYVENPALLALVYISLDQTGEQQEVFLKELHKKSLFVAFEDSYRKELQTKFDVTRVPTVVVLRPDGTVLSGDAADDIRRLGAADCFQNWRESAELVERSFATNEEYEDLRLHSATDPVRRLKYKTMDDKRRNKWWHFWGKVPPLQAPPDT</sequence>
<dbReference type="PANTHER" id="PTHR47109">
    <property type="entry name" value="NUCLEOREDOXIN-LIKE PROTEIN 1"/>
    <property type="match status" value="1"/>
</dbReference>
<dbReference type="EMBL" id="JANIIK010000034">
    <property type="protein sequence ID" value="KAJ3615032.1"/>
    <property type="molecule type" value="Genomic_DNA"/>
</dbReference>
<dbReference type="Gene3D" id="3.40.30.10">
    <property type="entry name" value="Glutaredoxin"/>
    <property type="match status" value="1"/>
</dbReference>
<dbReference type="InterPro" id="IPR029520">
    <property type="entry name" value="RdCVF"/>
</dbReference>
<name>A0A9Q0F0Z1_9TELE</name>
<accession>A0A9Q0F0Z1</accession>
<evidence type="ECO:0000259" key="1">
    <source>
        <dbReference type="Pfam" id="PF13905"/>
    </source>
</evidence>
<proteinExistence type="predicted"/>
<dbReference type="InterPro" id="IPR012336">
    <property type="entry name" value="Thioredoxin-like_fold"/>
</dbReference>
<gene>
    <name evidence="2" type="ORF">NHX12_018600</name>
</gene>
<dbReference type="PANTHER" id="PTHR47109:SF1">
    <property type="entry name" value="NUCLEOREDOXIN-LIKE PROTEIN 1"/>
    <property type="match status" value="1"/>
</dbReference>
<organism evidence="2 3">
    <name type="scientific">Muraenolepis orangiensis</name>
    <name type="common">Patagonian moray cod</name>
    <dbReference type="NCBI Taxonomy" id="630683"/>
    <lineage>
        <taxon>Eukaryota</taxon>
        <taxon>Metazoa</taxon>
        <taxon>Chordata</taxon>
        <taxon>Craniata</taxon>
        <taxon>Vertebrata</taxon>
        <taxon>Euteleostomi</taxon>
        <taxon>Actinopterygii</taxon>
        <taxon>Neopterygii</taxon>
        <taxon>Teleostei</taxon>
        <taxon>Neoteleostei</taxon>
        <taxon>Acanthomorphata</taxon>
        <taxon>Zeiogadaria</taxon>
        <taxon>Gadariae</taxon>
        <taxon>Gadiformes</taxon>
        <taxon>Muraenolepidoidei</taxon>
        <taxon>Muraenolepididae</taxon>
        <taxon>Muraenolepis</taxon>
    </lineage>
</organism>
<dbReference type="AlphaFoldDB" id="A0A9Q0F0Z1"/>
<dbReference type="GO" id="GO:0045494">
    <property type="term" value="P:photoreceptor cell maintenance"/>
    <property type="evidence" value="ECO:0007669"/>
    <property type="project" value="InterPro"/>
</dbReference>